<proteinExistence type="predicted"/>
<accession>A0A8S5P748</accession>
<keyword evidence="1" id="KW-0812">Transmembrane</keyword>
<dbReference type="EMBL" id="BK015355">
    <property type="protein sequence ID" value="DAE02918.1"/>
    <property type="molecule type" value="Genomic_DNA"/>
</dbReference>
<organism evidence="2">
    <name type="scientific">Siphoviridae sp. ct8Hx23</name>
    <dbReference type="NCBI Taxonomy" id="2825360"/>
    <lineage>
        <taxon>Viruses</taxon>
        <taxon>Duplodnaviria</taxon>
        <taxon>Heunggongvirae</taxon>
        <taxon>Uroviricota</taxon>
        <taxon>Caudoviricetes</taxon>
    </lineage>
</organism>
<protein>
    <submittedName>
        <fullName evidence="2">Uncharacterized protein</fullName>
    </submittedName>
</protein>
<evidence type="ECO:0000313" key="2">
    <source>
        <dbReference type="EMBL" id="DAE02918.1"/>
    </source>
</evidence>
<sequence>MIPEMTITNVLLGLLVGVVAFIGRRIIERLDKLEAQRIVCLRDFAKQTENEDAHNRIWDRLDSHESRITMLEAKK</sequence>
<feature type="transmembrane region" description="Helical" evidence="1">
    <location>
        <begin position="6"/>
        <end position="27"/>
    </location>
</feature>
<evidence type="ECO:0000256" key="1">
    <source>
        <dbReference type="SAM" id="Phobius"/>
    </source>
</evidence>
<reference evidence="2" key="1">
    <citation type="journal article" date="2021" name="Proc. Natl. Acad. Sci. U.S.A.">
        <title>A Catalog of Tens of Thousands of Viruses from Human Metagenomes Reveals Hidden Associations with Chronic Diseases.</title>
        <authorList>
            <person name="Tisza M.J."/>
            <person name="Buck C.B."/>
        </authorList>
    </citation>
    <scope>NUCLEOTIDE SEQUENCE</scope>
    <source>
        <strain evidence="2">Ct8Hx23</strain>
    </source>
</reference>
<keyword evidence="1" id="KW-1133">Transmembrane helix</keyword>
<keyword evidence="1" id="KW-0472">Membrane</keyword>
<name>A0A8S5P748_9CAUD</name>